<name>A0ABP9EX71_9FLAO</name>
<dbReference type="Gene3D" id="1.20.120.450">
    <property type="entry name" value="dinb family like domain"/>
    <property type="match status" value="1"/>
</dbReference>
<proteinExistence type="predicted"/>
<sequence length="157" mass="18353">MDNKRIPILNNLLSQIEENIPHKEQKKPSISKTNVGWQLDHTLKVINGVCGIMIKTNPNKYKKDFNMIRTVLFPLCYIPRGKARAPKMVLPPDIILEEDLLNQLQKARNHITKVKPLPQKSHFKHHVFGMLTKQQTLRFLEIHTKHHLKIVNDILKH</sequence>
<organism evidence="1 2">
    <name type="scientific">Flaviramulus aquimarinus</name>
    <dbReference type="NCBI Taxonomy" id="1170456"/>
    <lineage>
        <taxon>Bacteria</taxon>
        <taxon>Pseudomonadati</taxon>
        <taxon>Bacteroidota</taxon>
        <taxon>Flavobacteriia</taxon>
        <taxon>Flavobacteriales</taxon>
        <taxon>Flavobacteriaceae</taxon>
        <taxon>Flaviramulus</taxon>
    </lineage>
</organism>
<evidence type="ECO:0000313" key="2">
    <source>
        <dbReference type="Proteomes" id="UP001500433"/>
    </source>
</evidence>
<comment type="caution">
    <text evidence="1">The sequence shown here is derived from an EMBL/GenBank/DDBJ whole genome shotgun (WGS) entry which is preliminary data.</text>
</comment>
<gene>
    <name evidence="1" type="ORF">GCM10023311_11800</name>
</gene>
<evidence type="ECO:0008006" key="3">
    <source>
        <dbReference type="Google" id="ProtNLM"/>
    </source>
</evidence>
<dbReference type="InterPro" id="IPR034660">
    <property type="entry name" value="DinB/YfiT-like"/>
</dbReference>
<dbReference type="RefSeq" id="WP_345273119.1">
    <property type="nucleotide sequence ID" value="NZ_BAABJH010000001.1"/>
</dbReference>
<dbReference type="Proteomes" id="UP001500433">
    <property type="component" value="Unassembled WGS sequence"/>
</dbReference>
<keyword evidence="2" id="KW-1185">Reference proteome</keyword>
<reference evidence="2" key="1">
    <citation type="journal article" date="2019" name="Int. J. Syst. Evol. Microbiol.">
        <title>The Global Catalogue of Microorganisms (GCM) 10K type strain sequencing project: providing services to taxonomists for standard genome sequencing and annotation.</title>
        <authorList>
            <consortium name="The Broad Institute Genomics Platform"/>
            <consortium name="The Broad Institute Genome Sequencing Center for Infectious Disease"/>
            <person name="Wu L."/>
            <person name="Ma J."/>
        </authorList>
    </citation>
    <scope>NUCLEOTIDE SEQUENCE [LARGE SCALE GENOMIC DNA]</scope>
    <source>
        <strain evidence="2">JCM 18274</strain>
    </source>
</reference>
<evidence type="ECO:0000313" key="1">
    <source>
        <dbReference type="EMBL" id="GAA4889401.1"/>
    </source>
</evidence>
<dbReference type="EMBL" id="BAABJH010000001">
    <property type="protein sequence ID" value="GAA4889401.1"/>
    <property type="molecule type" value="Genomic_DNA"/>
</dbReference>
<accession>A0ABP9EX71</accession>
<protein>
    <recommendedName>
        <fullName evidence="3">DUF1569 domain-containing protein</fullName>
    </recommendedName>
</protein>